<dbReference type="OrthoDB" id="8612680at2"/>
<dbReference type="Gene3D" id="3.30.1330.80">
    <property type="entry name" value="Hypothetical protein, similar to alpha- acetolactate decarboxylase, domain 2"/>
    <property type="match status" value="2"/>
</dbReference>
<comment type="pathway">
    <text evidence="2 9">Polyol metabolism; (R,R)-butane-2,3-diol biosynthesis; (R,R)-butane-2,3-diol from pyruvate: step 2/3.</text>
</comment>
<evidence type="ECO:0000256" key="7">
    <source>
        <dbReference type="ARBA" id="ARBA00023061"/>
    </source>
</evidence>
<accession>A0A0R1TDH7</accession>
<evidence type="ECO:0000256" key="6">
    <source>
        <dbReference type="ARBA" id="ARBA00022793"/>
    </source>
</evidence>
<dbReference type="NCBIfam" id="TIGR01252">
    <property type="entry name" value="acetolac_decarb"/>
    <property type="match status" value="1"/>
</dbReference>
<dbReference type="SUPFAM" id="SSF117856">
    <property type="entry name" value="AF0104/ALDC/Ptd012-like"/>
    <property type="match status" value="1"/>
</dbReference>
<evidence type="ECO:0000256" key="9">
    <source>
        <dbReference type="PIRNR" id="PIRNR001332"/>
    </source>
</evidence>
<evidence type="ECO:0000313" key="11">
    <source>
        <dbReference type="Proteomes" id="UP000051048"/>
    </source>
</evidence>
<evidence type="ECO:0000256" key="1">
    <source>
        <dbReference type="ARBA" id="ARBA00001784"/>
    </source>
</evidence>
<dbReference type="RefSeq" id="WP_023860126.1">
    <property type="nucleotide sequence ID" value="NZ_AZFH01000139.1"/>
</dbReference>
<dbReference type="STRING" id="1423740.FC36_GL001086"/>
<dbReference type="PIRSF" id="PIRSF001332">
    <property type="entry name" value="Acetolac_decarb"/>
    <property type="match status" value="1"/>
</dbReference>
<reference evidence="10 11" key="1">
    <citation type="journal article" date="2015" name="Genome Announc.">
        <title>Expanding the biotechnology potential of lactobacilli through comparative genomics of 213 strains and associated genera.</title>
        <authorList>
            <person name="Sun Z."/>
            <person name="Harris H.M."/>
            <person name="McCann A."/>
            <person name="Guo C."/>
            <person name="Argimon S."/>
            <person name="Zhang W."/>
            <person name="Yang X."/>
            <person name="Jeffery I.B."/>
            <person name="Cooney J.C."/>
            <person name="Kagawa T.F."/>
            <person name="Liu W."/>
            <person name="Song Y."/>
            <person name="Salvetti E."/>
            <person name="Wrobel A."/>
            <person name="Rasinkangas P."/>
            <person name="Parkhill J."/>
            <person name="Rea M.C."/>
            <person name="O'Sullivan O."/>
            <person name="Ritari J."/>
            <person name="Douillard F.P."/>
            <person name="Paul Ross R."/>
            <person name="Yang R."/>
            <person name="Briner A.E."/>
            <person name="Felis G.E."/>
            <person name="de Vos W.M."/>
            <person name="Barrangou R."/>
            <person name="Klaenhammer T.R."/>
            <person name="Caufield P.W."/>
            <person name="Cui Y."/>
            <person name="Zhang H."/>
            <person name="O'Toole P.W."/>
        </authorList>
    </citation>
    <scope>NUCLEOTIDE SEQUENCE [LARGE SCALE GENOMIC DNA]</scope>
    <source>
        <strain evidence="10 11">DSM 15833</strain>
    </source>
</reference>
<dbReference type="Proteomes" id="UP000051048">
    <property type="component" value="Unassembled WGS sequence"/>
</dbReference>
<dbReference type="AlphaFoldDB" id="A0A0R1TDH7"/>
<keyword evidence="7 9" id="KW-0005">Acetoin biosynthesis</keyword>
<dbReference type="UniPathway" id="UPA00626">
    <property type="reaction ID" value="UER00678"/>
</dbReference>
<dbReference type="EMBL" id="AZFH01000139">
    <property type="protein sequence ID" value="KRL78702.1"/>
    <property type="molecule type" value="Genomic_DNA"/>
</dbReference>
<comment type="caution">
    <text evidence="10">The sequence shown here is derived from an EMBL/GenBank/DDBJ whole genome shotgun (WGS) entry which is preliminary data.</text>
</comment>
<evidence type="ECO:0000313" key="10">
    <source>
        <dbReference type="EMBL" id="KRL78702.1"/>
    </source>
</evidence>
<sequence>MTKDLHTLYQHGTLGLLVPGLFEGTQTVGELLQHGDTGIGTATGLDGEMVIVDGQPYLVRSDGSVNLLTHDVKVPFATVHFNDDQAESFMVENLTMEALGQKILAEHAYENVFFAVKVKGQFAQMHTRAVEGQKRPYPTLVEVAEKQALFDAENSRGTVVGYFAPEMFAGMAAPGYHLHYLDDTRQMGGHILDFKIAQAQVSLQVFENVIQHFPVNNQEFMNHKADVGGVNDQIQKAEK</sequence>
<proteinExistence type="inferred from homology"/>
<keyword evidence="6 9" id="KW-0210">Decarboxylase</keyword>
<comment type="similarity">
    <text evidence="3 9">Belongs to the alpha-acetolactate decarboxylase family.</text>
</comment>
<evidence type="ECO:0000256" key="3">
    <source>
        <dbReference type="ARBA" id="ARBA00007106"/>
    </source>
</evidence>
<comment type="catalytic activity">
    <reaction evidence="1 9">
        <text>(2S)-2-acetolactate + H(+) = (R)-acetoin + CO2</text>
        <dbReference type="Rhea" id="RHEA:21580"/>
        <dbReference type="ChEBI" id="CHEBI:15378"/>
        <dbReference type="ChEBI" id="CHEBI:15686"/>
        <dbReference type="ChEBI" id="CHEBI:16526"/>
        <dbReference type="ChEBI" id="CHEBI:58476"/>
        <dbReference type="EC" id="4.1.1.5"/>
    </reaction>
</comment>
<organism evidence="10 11">
    <name type="scientific">Ligilactobacillus equi DSM 15833 = JCM 10991</name>
    <dbReference type="NCBI Taxonomy" id="1423740"/>
    <lineage>
        <taxon>Bacteria</taxon>
        <taxon>Bacillati</taxon>
        <taxon>Bacillota</taxon>
        <taxon>Bacilli</taxon>
        <taxon>Lactobacillales</taxon>
        <taxon>Lactobacillaceae</taxon>
        <taxon>Ligilactobacillus</taxon>
    </lineage>
</organism>
<gene>
    <name evidence="10" type="ORF">FC36_GL001086</name>
</gene>
<dbReference type="PANTHER" id="PTHR35524">
    <property type="entry name" value="ALPHA-ACETOLACTATE DECARBOXYLASE"/>
    <property type="match status" value="1"/>
</dbReference>
<evidence type="ECO:0000256" key="5">
    <source>
        <dbReference type="ARBA" id="ARBA00020164"/>
    </source>
</evidence>
<protein>
    <recommendedName>
        <fullName evidence="5 9">Alpha-acetolactate decarboxylase</fullName>
        <ecNumber evidence="4 9">4.1.1.5</ecNumber>
    </recommendedName>
</protein>
<dbReference type="GO" id="GO:0047605">
    <property type="term" value="F:acetolactate decarboxylase activity"/>
    <property type="evidence" value="ECO:0007669"/>
    <property type="project" value="UniProtKB-UniRule"/>
</dbReference>
<keyword evidence="8 9" id="KW-0456">Lyase</keyword>
<dbReference type="CDD" id="cd17299">
    <property type="entry name" value="acetolactate_decarboxylase"/>
    <property type="match status" value="1"/>
</dbReference>
<evidence type="ECO:0000256" key="8">
    <source>
        <dbReference type="ARBA" id="ARBA00023239"/>
    </source>
</evidence>
<dbReference type="GO" id="GO:0045151">
    <property type="term" value="P:acetoin biosynthetic process"/>
    <property type="evidence" value="ECO:0007669"/>
    <property type="project" value="UniProtKB-UniRule"/>
</dbReference>
<dbReference type="Pfam" id="PF03306">
    <property type="entry name" value="AAL_decarboxy"/>
    <property type="match status" value="1"/>
</dbReference>
<name>A0A0R1TDH7_9LACO</name>
<dbReference type="PANTHER" id="PTHR35524:SF1">
    <property type="entry name" value="ALPHA-ACETOLACTATE DECARBOXYLASE"/>
    <property type="match status" value="1"/>
</dbReference>
<dbReference type="InterPro" id="IPR005128">
    <property type="entry name" value="Acetolactate_a_deCO2ase"/>
</dbReference>
<evidence type="ECO:0000256" key="4">
    <source>
        <dbReference type="ARBA" id="ARBA00013204"/>
    </source>
</evidence>
<evidence type="ECO:0000256" key="2">
    <source>
        <dbReference type="ARBA" id="ARBA00005170"/>
    </source>
</evidence>
<dbReference type="PATRIC" id="fig|1423740.3.peg.1155"/>
<dbReference type="EC" id="4.1.1.5" evidence="4 9"/>